<dbReference type="SUPFAM" id="SSF47005">
    <property type="entry name" value="Peripheral subunit-binding domain of 2-oxo acid dehydrogenase complex"/>
    <property type="match status" value="1"/>
</dbReference>
<keyword evidence="8 12" id="KW-0808">Transferase</keyword>
<name>A0A562JTE7_9BACI</name>
<dbReference type="GeneID" id="65403664"/>
<keyword evidence="10 12" id="KW-0012">Acyltransferase</keyword>
<dbReference type="Pfam" id="PF00198">
    <property type="entry name" value="2-oxoacid_dh"/>
    <property type="match status" value="1"/>
</dbReference>
<keyword evidence="7 12" id="KW-0816">Tricarboxylic acid cycle</keyword>
<dbReference type="PANTHER" id="PTHR43416:SF5">
    <property type="entry name" value="DIHYDROLIPOYLLYSINE-RESIDUE SUCCINYLTRANSFERASE COMPONENT OF 2-OXOGLUTARATE DEHYDROGENASE COMPLEX, MITOCHONDRIAL"/>
    <property type="match status" value="1"/>
</dbReference>
<dbReference type="InterPro" id="IPR011053">
    <property type="entry name" value="Single_hybrid_motif"/>
</dbReference>
<dbReference type="NCBIfam" id="TIGR01347">
    <property type="entry name" value="sucB"/>
    <property type="match status" value="1"/>
</dbReference>
<evidence type="ECO:0000256" key="7">
    <source>
        <dbReference type="ARBA" id="ARBA00022532"/>
    </source>
</evidence>
<dbReference type="InterPro" id="IPR050537">
    <property type="entry name" value="2-oxoacid_dehydrogenase"/>
</dbReference>
<proteinExistence type="inferred from homology"/>
<dbReference type="Gene3D" id="2.40.50.100">
    <property type="match status" value="1"/>
</dbReference>
<dbReference type="FunFam" id="3.30.559.10:FF:000007">
    <property type="entry name" value="Dihydrolipoamide acetyltransferase component of pyruvate dehydrogenase complex"/>
    <property type="match status" value="1"/>
</dbReference>
<feature type="region of interest" description="Disordered" evidence="13">
    <location>
        <begin position="75"/>
        <end position="133"/>
    </location>
</feature>
<evidence type="ECO:0000259" key="15">
    <source>
        <dbReference type="PROSITE" id="PS51826"/>
    </source>
</evidence>
<gene>
    <name evidence="16" type="ORF">IQ19_02482</name>
</gene>
<protein>
    <recommendedName>
        <fullName evidence="6 12">Dihydrolipoyllysine-residue succinyltransferase component of 2-oxoglutarate dehydrogenase complex</fullName>
        <ecNumber evidence="5 12">2.3.1.61</ecNumber>
    </recommendedName>
    <alternativeName>
        <fullName evidence="12">2-oxoglutarate dehydrogenase complex component E2</fullName>
    </alternativeName>
</protein>
<dbReference type="Pfam" id="PF02817">
    <property type="entry name" value="E3_binding"/>
    <property type="match status" value="1"/>
</dbReference>
<dbReference type="GO" id="GO:0033512">
    <property type="term" value="P:L-lysine catabolic process to acetyl-CoA via saccharopine"/>
    <property type="evidence" value="ECO:0007669"/>
    <property type="project" value="UniProtKB-UniRule"/>
</dbReference>
<dbReference type="GO" id="GO:0006099">
    <property type="term" value="P:tricarboxylic acid cycle"/>
    <property type="evidence" value="ECO:0007669"/>
    <property type="project" value="UniProtKB-UniRule"/>
</dbReference>
<evidence type="ECO:0000256" key="13">
    <source>
        <dbReference type="SAM" id="MobiDB-lite"/>
    </source>
</evidence>
<reference evidence="16 17" key="1">
    <citation type="journal article" date="2015" name="Stand. Genomic Sci.">
        <title>Genomic Encyclopedia of Bacterial and Archaeal Type Strains, Phase III: the genomes of soil and plant-associated and newly described type strains.</title>
        <authorList>
            <person name="Whitman W.B."/>
            <person name="Woyke T."/>
            <person name="Klenk H.P."/>
            <person name="Zhou Y."/>
            <person name="Lilburn T.G."/>
            <person name="Beck B.J."/>
            <person name="De Vos P."/>
            <person name="Vandamme P."/>
            <person name="Eisen J.A."/>
            <person name="Garrity G."/>
            <person name="Hugenholtz P."/>
            <person name="Kyrpides N.C."/>
        </authorList>
    </citation>
    <scope>NUCLEOTIDE SEQUENCE [LARGE SCALE GENOMIC DNA]</scope>
    <source>
        <strain evidence="16 17">CGMCC 1.10115</strain>
    </source>
</reference>
<dbReference type="PROSITE" id="PS00189">
    <property type="entry name" value="LIPOYL"/>
    <property type="match status" value="1"/>
</dbReference>
<dbReference type="UniPathway" id="UPA00868">
    <property type="reaction ID" value="UER00840"/>
</dbReference>
<dbReference type="RefSeq" id="WP_144542647.1">
    <property type="nucleotide sequence ID" value="NZ_CBCSDC010000017.1"/>
</dbReference>
<sequence>MAEIKVPELAESITEGTVAQWLKQPGDTVNKGDYVVELETDKVNVEIISEHSGILKEVKAQEGDTVNVGETIAIVDESGQASPAPEKAEEKPEDKTEEAPKAEQPKAEEQPVQPAAEEKAGSQRPIASPAARKLAREKGIDLSQVPTADPLGRVRAQDVESYNPEQAKQQPAQPSKPAAPAKPAAQEKEGKEVERIKMSRRRQTIANRLVEVQQTAAMLTTFNEVDMTNVMNLRKKRKDKFLEENDVKLGFMSFFTKAVVAALKKNPFLNAEIQGDEIVLKKFYDIGIAVSAKEGLVVPVVRDADRKNFAEIEKDIMDLATKARDNKLALSDLQGGTFTITNGGIFGSMMSTPILNGPQVGILGMHSIQLRPVAIDAEKMENRPMMYIALSYDHRIVDGKEAVTFLKRVKELIEDPESLLFEA</sequence>
<dbReference type="OrthoDB" id="9805770at2"/>
<feature type="domain" description="Lipoyl-binding" evidence="14">
    <location>
        <begin position="1"/>
        <end position="76"/>
    </location>
</feature>
<keyword evidence="9 12" id="KW-0450">Lipoyl</keyword>
<dbReference type="SUPFAM" id="SSF52777">
    <property type="entry name" value="CoA-dependent acyltransferases"/>
    <property type="match status" value="1"/>
</dbReference>
<evidence type="ECO:0000256" key="9">
    <source>
        <dbReference type="ARBA" id="ARBA00022823"/>
    </source>
</evidence>
<feature type="region of interest" description="Disordered" evidence="13">
    <location>
        <begin position="159"/>
        <end position="199"/>
    </location>
</feature>
<dbReference type="CDD" id="cd06849">
    <property type="entry name" value="lipoyl_domain"/>
    <property type="match status" value="1"/>
</dbReference>
<comment type="subunit">
    <text evidence="4">Forms a 24-polypeptide structural core with octahedral symmetry. Part of the 2-oxoglutarate dehydrogenase (OGDH) complex composed of E1 (2-oxoglutarate dehydrogenase), E2 (dihydrolipoamide succinyltransferase) and E3 (dihydrolipoamide dehydrogenase); the complex contains multiple copies of the three enzymatic components (E1, E2 and E3).</text>
</comment>
<feature type="domain" description="Peripheral subunit-binding (PSBD)" evidence="15">
    <location>
        <begin position="126"/>
        <end position="163"/>
    </location>
</feature>
<evidence type="ECO:0000256" key="12">
    <source>
        <dbReference type="RuleBase" id="RU361138"/>
    </source>
</evidence>
<dbReference type="Gene3D" id="3.30.559.10">
    <property type="entry name" value="Chloramphenicol acetyltransferase-like domain"/>
    <property type="match status" value="1"/>
</dbReference>
<dbReference type="EC" id="2.3.1.61" evidence="5 12"/>
<dbReference type="GO" id="GO:0004149">
    <property type="term" value="F:dihydrolipoyllysine-residue succinyltransferase activity"/>
    <property type="evidence" value="ECO:0007669"/>
    <property type="project" value="UniProtKB-UniRule"/>
</dbReference>
<evidence type="ECO:0000313" key="17">
    <source>
        <dbReference type="Proteomes" id="UP000318667"/>
    </source>
</evidence>
<dbReference type="GO" id="GO:0045252">
    <property type="term" value="C:oxoglutarate dehydrogenase complex"/>
    <property type="evidence" value="ECO:0007669"/>
    <property type="project" value="UniProtKB-UniRule"/>
</dbReference>
<evidence type="ECO:0000259" key="14">
    <source>
        <dbReference type="PROSITE" id="PS50968"/>
    </source>
</evidence>
<dbReference type="PROSITE" id="PS51826">
    <property type="entry name" value="PSBD"/>
    <property type="match status" value="1"/>
</dbReference>
<organism evidence="16 17">
    <name type="scientific">Cytobacillus oceanisediminis</name>
    <dbReference type="NCBI Taxonomy" id="665099"/>
    <lineage>
        <taxon>Bacteria</taxon>
        <taxon>Bacillati</taxon>
        <taxon>Bacillota</taxon>
        <taxon>Bacilli</taxon>
        <taxon>Bacillales</taxon>
        <taxon>Bacillaceae</taxon>
        <taxon>Cytobacillus</taxon>
    </lineage>
</organism>
<feature type="compositionally biased region" description="Basic and acidic residues" evidence="13">
    <location>
        <begin position="86"/>
        <end position="109"/>
    </location>
</feature>
<dbReference type="InterPro" id="IPR023213">
    <property type="entry name" value="CAT-like_dom_sf"/>
</dbReference>
<comment type="pathway">
    <text evidence="2 12">Amino-acid degradation; L-lysine degradation via saccharopine pathway; glutaryl-CoA from L-lysine: step 6/6.</text>
</comment>
<evidence type="ECO:0000256" key="10">
    <source>
        <dbReference type="ARBA" id="ARBA00023315"/>
    </source>
</evidence>
<evidence type="ECO:0000256" key="11">
    <source>
        <dbReference type="ARBA" id="ARBA00052761"/>
    </source>
</evidence>
<accession>A0A562JTE7</accession>
<comment type="caution">
    <text evidence="16">The sequence shown here is derived from an EMBL/GenBank/DDBJ whole genome shotgun (WGS) entry which is preliminary data.</text>
</comment>
<evidence type="ECO:0000256" key="3">
    <source>
        <dbReference type="ARBA" id="ARBA00007317"/>
    </source>
</evidence>
<dbReference type="InterPro" id="IPR003016">
    <property type="entry name" value="2-oxoA_DH_lipoyl-BS"/>
</dbReference>
<dbReference type="EMBL" id="VLKI01000006">
    <property type="protein sequence ID" value="TWH86460.1"/>
    <property type="molecule type" value="Genomic_DNA"/>
</dbReference>
<dbReference type="InterPro" id="IPR036625">
    <property type="entry name" value="E3-bd_dom_sf"/>
</dbReference>
<dbReference type="GO" id="GO:0005829">
    <property type="term" value="C:cytosol"/>
    <property type="evidence" value="ECO:0007669"/>
    <property type="project" value="TreeGrafter"/>
</dbReference>
<dbReference type="InterPro" id="IPR004167">
    <property type="entry name" value="PSBD"/>
</dbReference>
<comment type="cofactor">
    <cofactor evidence="12">
        <name>(R)-lipoate</name>
        <dbReference type="ChEBI" id="CHEBI:83088"/>
    </cofactor>
    <text evidence="12">Binds 1 lipoyl cofactor covalently.</text>
</comment>
<dbReference type="PROSITE" id="PS50968">
    <property type="entry name" value="BIOTINYL_LIPOYL"/>
    <property type="match status" value="1"/>
</dbReference>
<feature type="compositionally biased region" description="Basic and acidic residues" evidence="13">
    <location>
        <begin position="185"/>
        <end position="197"/>
    </location>
</feature>
<dbReference type="PANTHER" id="PTHR43416">
    <property type="entry name" value="DIHYDROLIPOYLLYSINE-RESIDUE SUCCINYLTRANSFERASE COMPONENT OF 2-OXOGLUTARATE DEHYDROGENASE COMPLEX, MITOCHONDRIAL-RELATED"/>
    <property type="match status" value="1"/>
</dbReference>
<dbReference type="SUPFAM" id="SSF51230">
    <property type="entry name" value="Single hybrid motif"/>
    <property type="match status" value="1"/>
</dbReference>
<evidence type="ECO:0000256" key="6">
    <source>
        <dbReference type="ARBA" id="ARBA00019511"/>
    </source>
</evidence>
<comment type="similarity">
    <text evidence="3 12">Belongs to the 2-oxoacid dehydrogenase family.</text>
</comment>
<keyword evidence="17" id="KW-1185">Reference proteome</keyword>
<evidence type="ECO:0000313" key="16">
    <source>
        <dbReference type="EMBL" id="TWH86460.1"/>
    </source>
</evidence>
<comment type="catalytic activity">
    <reaction evidence="11 12">
        <text>N(6)-[(R)-dihydrolipoyl]-L-lysyl-[protein] + succinyl-CoA = N(6)-[(R)-S(8)-succinyldihydrolipoyl]-L-lysyl-[protein] + CoA</text>
        <dbReference type="Rhea" id="RHEA:15213"/>
        <dbReference type="Rhea" id="RHEA-COMP:10475"/>
        <dbReference type="Rhea" id="RHEA-COMP:20092"/>
        <dbReference type="ChEBI" id="CHEBI:57287"/>
        <dbReference type="ChEBI" id="CHEBI:57292"/>
        <dbReference type="ChEBI" id="CHEBI:83100"/>
        <dbReference type="ChEBI" id="CHEBI:83120"/>
        <dbReference type="EC" id="2.3.1.61"/>
    </reaction>
</comment>
<dbReference type="NCBIfam" id="NF004309">
    <property type="entry name" value="PRK05704.1"/>
    <property type="match status" value="1"/>
</dbReference>
<dbReference type="Pfam" id="PF00364">
    <property type="entry name" value="Biotin_lipoyl"/>
    <property type="match status" value="1"/>
</dbReference>
<evidence type="ECO:0000256" key="5">
    <source>
        <dbReference type="ARBA" id="ARBA00012945"/>
    </source>
</evidence>
<dbReference type="InterPro" id="IPR001078">
    <property type="entry name" value="2-oxoacid_DH_actylTfrase"/>
</dbReference>
<evidence type="ECO:0000256" key="8">
    <source>
        <dbReference type="ARBA" id="ARBA00022679"/>
    </source>
</evidence>
<comment type="function">
    <text evidence="1 12">E2 component of the 2-oxoglutarate dehydrogenase (OGDH) complex which catalyzes the second step in the conversion of 2-oxoglutarate to succinyl-CoA and CO(2).</text>
</comment>
<dbReference type="InterPro" id="IPR006255">
    <property type="entry name" value="SucB"/>
</dbReference>
<dbReference type="Proteomes" id="UP000318667">
    <property type="component" value="Unassembled WGS sequence"/>
</dbReference>
<evidence type="ECO:0000256" key="1">
    <source>
        <dbReference type="ARBA" id="ARBA00004052"/>
    </source>
</evidence>
<feature type="compositionally biased region" description="Low complexity" evidence="13">
    <location>
        <begin position="164"/>
        <end position="184"/>
    </location>
</feature>
<dbReference type="Gene3D" id="4.10.320.10">
    <property type="entry name" value="E3-binding domain"/>
    <property type="match status" value="1"/>
</dbReference>
<dbReference type="InterPro" id="IPR000089">
    <property type="entry name" value="Biotin_lipoyl"/>
</dbReference>
<dbReference type="AlphaFoldDB" id="A0A562JTE7"/>
<evidence type="ECO:0000256" key="2">
    <source>
        <dbReference type="ARBA" id="ARBA00005145"/>
    </source>
</evidence>
<evidence type="ECO:0000256" key="4">
    <source>
        <dbReference type="ARBA" id="ARBA00011666"/>
    </source>
</evidence>